<sequence length="63" mass="7511">MLSDLKLRLELLSSKHFSLQHRRKAHVSEVYPYPTPLWLLDFSFLRECCSGLQIYLTLPYLDQ</sequence>
<gene>
    <name evidence="1" type="ORF">OUZ56_007283</name>
</gene>
<evidence type="ECO:0000313" key="2">
    <source>
        <dbReference type="Proteomes" id="UP001234178"/>
    </source>
</evidence>
<comment type="caution">
    <text evidence="1">The sequence shown here is derived from an EMBL/GenBank/DDBJ whole genome shotgun (WGS) entry which is preliminary data.</text>
</comment>
<evidence type="ECO:0000313" key="1">
    <source>
        <dbReference type="EMBL" id="KAK4005583.1"/>
    </source>
</evidence>
<dbReference type="Proteomes" id="UP001234178">
    <property type="component" value="Unassembled WGS sequence"/>
</dbReference>
<protein>
    <submittedName>
        <fullName evidence="1">Uncharacterized protein</fullName>
    </submittedName>
</protein>
<name>A0ABQ9YYM3_9CRUS</name>
<organism evidence="1 2">
    <name type="scientific">Daphnia magna</name>
    <dbReference type="NCBI Taxonomy" id="35525"/>
    <lineage>
        <taxon>Eukaryota</taxon>
        <taxon>Metazoa</taxon>
        <taxon>Ecdysozoa</taxon>
        <taxon>Arthropoda</taxon>
        <taxon>Crustacea</taxon>
        <taxon>Branchiopoda</taxon>
        <taxon>Diplostraca</taxon>
        <taxon>Cladocera</taxon>
        <taxon>Anomopoda</taxon>
        <taxon>Daphniidae</taxon>
        <taxon>Daphnia</taxon>
    </lineage>
</organism>
<reference evidence="1 2" key="1">
    <citation type="journal article" date="2023" name="Nucleic Acids Res.">
        <title>The hologenome of Daphnia magna reveals possible DNA methylation and microbiome-mediated evolution of the host genome.</title>
        <authorList>
            <person name="Chaturvedi A."/>
            <person name="Li X."/>
            <person name="Dhandapani V."/>
            <person name="Marshall H."/>
            <person name="Kissane S."/>
            <person name="Cuenca-Cambronero M."/>
            <person name="Asole G."/>
            <person name="Calvet F."/>
            <person name="Ruiz-Romero M."/>
            <person name="Marangio P."/>
            <person name="Guigo R."/>
            <person name="Rago D."/>
            <person name="Mirbahai L."/>
            <person name="Eastwood N."/>
            <person name="Colbourne J.K."/>
            <person name="Zhou J."/>
            <person name="Mallon E."/>
            <person name="Orsini L."/>
        </authorList>
    </citation>
    <scope>NUCLEOTIDE SEQUENCE [LARGE SCALE GENOMIC DNA]</scope>
    <source>
        <strain evidence="1">LRV0_1</strain>
    </source>
</reference>
<proteinExistence type="predicted"/>
<accession>A0ABQ9YYM3</accession>
<dbReference type="EMBL" id="JAOYFB010000001">
    <property type="protein sequence ID" value="KAK4005583.1"/>
    <property type="molecule type" value="Genomic_DNA"/>
</dbReference>
<keyword evidence="2" id="KW-1185">Reference proteome</keyword>